<reference evidence="5 6" key="1">
    <citation type="submission" date="2010-01" db="EMBL/GenBank/DDBJ databases">
        <title>The complete genome of Thermobispora bispora DSM 43833.</title>
        <authorList>
            <consortium name="US DOE Joint Genome Institute (JGI-PGF)"/>
            <person name="Lucas S."/>
            <person name="Copeland A."/>
            <person name="Lapidus A."/>
            <person name="Glavina del Rio T."/>
            <person name="Dalin E."/>
            <person name="Tice H."/>
            <person name="Bruce D."/>
            <person name="Goodwin L."/>
            <person name="Pitluck S."/>
            <person name="Kyrpides N."/>
            <person name="Mavromatis K."/>
            <person name="Ivanova N."/>
            <person name="Mikhailova N."/>
            <person name="Chertkov O."/>
            <person name="Brettin T."/>
            <person name="Detter J.C."/>
            <person name="Han C."/>
            <person name="Larimer F."/>
            <person name="Land M."/>
            <person name="Hauser L."/>
            <person name="Markowitz V."/>
            <person name="Cheng J.-F."/>
            <person name="Hugenholtz P."/>
            <person name="Woyke T."/>
            <person name="Wu D."/>
            <person name="Jando M."/>
            <person name="Schneider S."/>
            <person name="Klenk H.-P."/>
            <person name="Eisen J.A."/>
        </authorList>
    </citation>
    <scope>NUCLEOTIDE SEQUENCE [LARGE SCALE GENOMIC DNA]</scope>
    <source>
        <strain evidence="6">ATCC 19993 / DSM 43833 / CBS 139.67 / JCM 10125 / KCTC 9307 / NBRC 14880 / R51</strain>
    </source>
</reference>
<evidence type="ECO:0000256" key="2">
    <source>
        <dbReference type="SAM" id="MobiDB-lite"/>
    </source>
</evidence>
<dbReference type="KEGG" id="tbi:Tbis_1917"/>
<keyword evidence="6" id="KW-1185">Reference proteome</keyword>
<dbReference type="InterPro" id="IPR029050">
    <property type="entry name" value="Immunoprotect_excell_Ig-like"/>
</dbReference>
<feature type="region of interest" description="Disordered" evidence="2">
    <location>
        <begin position="85"/>
        <end position="128"/>
    </location>
</feature>
<dbReference type="OrthoDB" id="166023at2"/>
<keyword evidence="3" id="KW-0472">Membrane</keyword>
<evidence type="ECO:0000256" key="1">
    <source>
        <dbReference type="ARBA" id="ARBA00022729"/>
    </source>
</evidence>
<feature type="compositionally biased region" description="Basic and acidic residues" evidence="2">
    <location>
        <begin position="98"/>
        <end position="124"/>
    </location>
</feature>
<feature type="compositionally biased region" description="Low complexity" evidence="2">
    <location>
        <begin position="1"/>
        <end position="27"/>
    </location>
</feature>
<dbReference type="Pfam" id="PF11611">
    <property type="entry name" value="DUF4352"/>
    <property type="match status" value="1"/>
</dbReference>
<evidence type="ECO:0000256" key="3">
    <source>
        <dbReference type="SAM" id="Phobius"/>
    </source>
</evidence>
<keyword evidence="1" id="KW-0732">Signal</keyword>
<accession>D6Y1M3</accession>
<name>D6Y1M3_THEBD</name>
<organism evidence="5 6">
    <name type="scientific">Thermobispora bispora (strain ATCC 19993 / DSM 43833 / CBS 139.67 / JCM 10125 / KCTC 9307 / NBRC 14880 / R51)</name>
    <dbReference type="NCBI Taxonomy" id="469371"/>
    <lineage>
        <taxon>Bacteria</taxon>
        <taxon>Bacillati</taxon>
        <taxon>Actinomycetota</taxon>
        <taxon>Actinomycetes</taxon>
        <taxon>Streptosporangiales</taxon>
        <taxon>Streptosporangiaceae</taxon>
        <taxon>Thermobispora</taxon>
    </lineage>
</organism>
<gene>
    <name evidence="5" type="ordered locus">Tbis_1917</name>
</gene>
<dbReference type="STRING" id="469371.Tbis_1917"/>
<keyword evidence="3" id="KW-1133">Transmembrane helix</keyword>
<dbReference type="SUPFAM" id="SSF81995">
    <property type="entry name" value="beta-sandwich domain of Sec23/24"/>
    <property type="match status" value="1"/>
</dbReference>
<sequence length="266" mass="28570">MAYHQGPGPQNPHQNPQQWQMWQGGQPPQYPQQPYPYGQPYGYGYPPPPPPKKPGAGMVIGVIAAVVVVLVGIGVVVALLSGDESTSVAGRPTPGVTQDRDGLGQDPGENRDGQGQEPGDRSGDDGYQQAELGGTLLLRGTEGEQVAVTVTKVFDRATPKSEIFTPKAGNRWVAVELRIENKGDRVYNDSPWMGATLVDNEGQEHRPSLISNIQEGVSLTSVTISAGDSRKGVLVFELPNDLKAAKFLYAVKSGLFGNQRGEWRLS</sequence>
<dbReference type="eggNOG" id="ENOG5033HJN">
    <property type="taxonomic scope" value="Bacteria"/>
</dbReference>
<dbReference type="RefSeq" id="WP_013132162.1">
    <property type="nucleotide sequence ID" value="NC_014165.1"/>
</dbReference>
<keyword evidence="3" id="KW-0812">Transmembrane</keyword>
<dbReference type="Proteomes" id="UP000006640">
    <property type="component" value="Chromosome"/>
</dbReference>
<dbReference type="EMBL" id="CP001874">
    <property type="protein sequence ID" value="ADG88629.1"/>
    <property type="molecule type" value="Genomic_DNA"/>
</dbReference>
<evidence type="ECO:0000313" key="6">
    <source>
        <dbReference type="Proteomes" id="UP000006640"/>
    </source>
</evidence>
<dbReference type="InterPro" id="IPR029051">
    <property type="entry name" value="DUF4352"/>
</dbReference>
<dbReference type="AlphaFoldDB" id="D6Y1M3"/>
<feature type="compositionally biased region" description="Low complexity" evidence="2">
    <location>
        <begin position="35"/>
        <end position="44"/>
    </location>
</feature>
<feature type="domain" description="DUF4352" evidence="4">
    <location>
        <begin position="145"/>
        <end position="249"/>
    </location>
</feature>
<feature type="region of interest" description="Disordered" evidence="2">
    <location>
        <begin position="1"/>
        <end position="48"/>
    </location>
</feature>
<proteinExistence type="predicted"/>
<dbReference type="Gene3D" id="2.60.40.1240">
    <property type="match status" value="1"/>
</dbReference>
<feature type="transmembrane region" description="Helical" evidence="3">
    <location>
        <begin position="56"/>
        <end position="81"/>
    </location>
</feature>
<dbReference type="HOGENOM" id="CLU_091371_0_0_11"/>
<evidence type="ECO:0000259" key="4">
    <source>
        <dbReference type="Pfam" id="PF11611"/>
    </source>
</evidence>
<protein>
    <recommendedName>
        <fullName evidence="4">DUF4352 domain-containing protein</fullName>
    </recommendedName>
</protein>
<evidence type="ECO:0000313" key="5">
    <source>
        <dbReference type="EMBL" id="ADG88629.1"/>
    </source>
</evidence>